<feature type="disulfide bond" evidence="13">
    <location>
        <begin position="41"/>
        <end position="59"/>
    </location>
</feature>
<dbReference type="OMA" id="ANAFFEW"/>
<dbReference type="GO" id="GO:0005905">
    <property type="term" value="C:clathrin-coated pit"/>
    <property type="evidence" value="ECO:0007669"/>
    <property type="project" value="UniProtKB-KW"/>
</dbReference>
<dbReference type="InterPro" id="IPR036055">
    <property type="entry name" value="LDL_receptor-like_sf"/>
</dbReference>
<gene>
    <name evidence="17" type="primary">LOC110989124</name>
</gene>
<evidence type="ECO:0000256" key="5">
    <source>
        <dbReference type="ARBA" id="ARBA00022729"/>
    </source>
</evidence>
<keyword evidence="8" id="KW-0472">Membrane</keyword>
<dbReference type="Gene3D" id="4.10.400.10">
    <property type="entry name" value="Low-density Lipoprotein Receptor"/>
    <property type="match status" value="4"/>
</dbReference>
<comment type="caution">
    <text evidence="13">Lacks conserved residue(s) required for the propagation of feature annotation.</text>
</comment>
<dbReference type="InterPro" id="IPR050685">
    <property type="entry name" value="LDLR"/>
</dbReference>
<feature type="disulfide bond" evidence="13">
    <location>
        <begin position="195"/>
        <end position="213"/>
    </location>
</feature>
<dbReference type="PROSITE" id="PS01180">
    <property type="entry name" value="CUB"/>
    <property type="match status" value="1"/>
</dbReference>
<dbReference type="InterPro" id="IPR002172">
    <property type="entry name" value="LDrepeatLR_classA_rpt"/>
</dbReference>
<dbReference type="Pfam" id="PF00057">
    <property type="entry name" value="Ldl_recept_a"/>
    <property type="match status" value="4"/>
</dbReference>
<feature type="disulfide bond" evidence="13">
    <location>
        <begin position="406"/>
        <end position="421"/>
    </location>
</feature>
<feature type="disulfide bond" evidence="13">
    <location>
        <begin position="53"/>
        <end position="68"/>
    </location>
</feature>
<dbReference type="SUPFAM" id="SSF57424">
    <property type="entry name" value="LDL receptor-like module"/>
    <property type="match status" value="4"/>
</dbReference>
<dbReference type="InterPro" id="IPR035914">
    <property type="entry name" value="Sperma_CUB_dom_sf"/>
</dbReference>
<organism evidence="16 17">
    <name type="scientific">Acanthaster planci</name>
    <name type="common">Crown-of-thorns starfish</name>
    <dbReference type="NCBI Taxonomy" id="133434"/>
    <lineage>
        <taxon>Eukaryota</taxon>
        <taxon>Metazoa</taxon>
        <taxon>Echinodermata</taxon>
        <taxon>Eleutherozoa</taxon>
        <taxon>Asterozoa</taxon>
        <taxon>Asteroidea</taxon>
        <taxon>Valvatacea</taxon>
        <taxon>Valvatida</taxon>
        <taxon>Acanthasteridae</taxon>
        <taxon>Acanthaster</taxon>
    </lineage>
</organism>
<dbReference type="OrthoDB" id="9988974at2759"/>
<name>A0A8B7ZV48_ACAPL</name>
<keyword evidence="10" id="KW-0168">Coated pit</keyword>
<evidence type="ECO:0000313" key="16">
    <source>
        <dbReference type="Proteomes" id="UP000694845"/>
    </source>
</evidence>
<dbReference type="Gene3D" id="2.60.120.290">
    <property type="entry name" value="Spermadhesin, CUB domain"/>
    <property type="match status" value="2"/>
</dbReference>
<protein>
    <submittedName>
        <fullName evidence="17">Low-density lipoprotein receptor-like</fullName>
    </submittedName>
</protein>
<comment type="similarity">
    <text evidence="2">Belongs to the LDLR family.</text>
</comment>
<evidence type="ECO:0000256" key="13">
    <source>
        <dbReference type="PROSITE-ProRule" id="PRU00124"/>
    </source>
</evidence>
<dbReference type="RefSeq" id="XP_022108962.1">
    <property type="nucleotide sequence ID" value="XM_022253270.1"/>
</dbReference>
<evidence type="ECO:0000256" key="2">
    <source>
        <dbReference type="ARBA" id="ARBA00009939"/>
    </source>
</evidence>
<keyword evidence="7" id="KW-1133">Transmembrane helix</keyword>
<feature type="domain" description="CUB" evidence="15">
    <location>
        <begin position="68"/>
        <end position="180"/>
    </location>
</feature>
<keyword evidence="11" id="KW-0325">Glycoprotein</keyword>
<feature type="disulfide bond" evidence="13">
    <location>
        <begin position="34"/>
        <end position="46"/>
    </location>
</feature>
<feature type="disulfide bond" evidence="13">
    <location>
        <begin position="394"/>
        <end position="412"/>
    </location>
</feature>
<evidence type="ECO:0000259" key="15">
    <source>
        <dbReference type="PROSITE" id="PS01180"/>
    </source>
</evidence>
<evidence type="ECO:0000256" key="3">
    <source>
        <dbReference type="ARBA" id="ARBA00022583"/>
    </source>
</evidence>
<evidence type="ECO:0000256" key="8">
    <source>
        <dbReference type="ARBA" id="ARBA00023136"/>
    </source>
</evidence>
<evidence type="ECO:0000313" key="17">
    <source>
        <dbReference type="RefSeq" id="XP_022108962.1"/>
    </source>
</evidence>
<dbReference type="GO" id="GO:0006897">
    <property type="term" value="P:endocytosis"/>
    <property type="evidence" value="ECO:0007669"/>
    <property type="project" value="UniProtKB-KW"/>
</dbReference>
<feature type="signal peptide" evidence="14">
    <location>
        <begin position="1"/>
        <end position="25"/>
    </location>
</feature>
<keyword evidence="5 14" id="KW-0732">Signal</keyword>
<dbReference type="SMART" id="SM00192">
    <property type="entry name" value="LDLa"/>
    <property type="match status" value="4"/>
</dbReference>
<evidence type="ECO:0000256" key="9">
    <source>
        <dbReference type="ARBA" id="ARBA00023157"/>
    </source>
</evidence>
<dbReference type="KEGG" id="aplc:110989124"/>
<keyword evidence="3" id="KW-0254">Endocytosis</keyword>
<dbReference type="InterPro" id="IPR000859">
    <property type="entry name" value="CUB_dom"/>
</dbReference>
<evidence type="ECO:0000256" key="12">
    <source>
        <dbReference type="ARBA" id="ARBA00037878"/>
    </source>
</evidence>
<evidence type="ECO:0000256" key="10">
    <source>
        <dbReference type="ARBA" id="ARBA00023176"/>
    </source>
</evidence>
<proteinExistence type="inferred from homology"/>
<evidence type="ECO:0000256" key="11">
    <source>
        <dbReference type="ARBA" id="ARBA00023180"/>
    </source>
</evidence>
<feature type="chain" id="PRO_5034976117" evidence="14">
    <location>
        <begin position="26"/>
        <end position="423"/>
    </location>
</feature>
<dbReference type="SUPFAM" id="SSF49854">
    <property type="entry name" value="Spermadhesin, CUB domain"/>
    <property type="match status" value="2"/>
</dbReference>
<evidence type="ECO:0000256" key="4">
    <source>
        <dbReference type="ARBA" id="ARBA00022692"/>
    </source>
</evidence>
<dbReference type="FunFam" id="4.10.400.10:FF:000034">
    <property type="entry name" value="Low-density lipoprotein receptor-related protein 2"/>
    <property type="match status" value="1"/>
</dbReference>
<evidence type="ECO:0000256" key="1">
    <source>
        <dbReference type="ARBA" id="ARBA00004167"/>
    </source>
</evidence>
<evidence type="ECO:0000256" key="14">
    <source>
        <dbReference type="SAM" id="SignalP"/>
    </source>
</evidence>
<dbReference type="Proteomes" id="UP000694845">
    <property type="component" value="Unplaced"/>
</dbReference>
<dbReference type="InterPro" id="IPR023415">
    <property type="entry name" value="LDLR_class-A_CS"/>
</dbReference>
<keyword evidence="9 13" id="KW-1015">Disulfide bond</keyword>
<reference evidence="17" key="1">
    <citation type="submission" date="2025-08" db="UniProtKB">
        <authorList>
            <consortium name="RefSeq"/>
        </authorList>
    </citation>
    <scope>IDENTIFICATION</scope>
</reference>
<dbReference type="GO" id="GO:0005886">
    <property type="term" value="C:plasma membrane"/>
    <property type="evidence" value="ECO:0007669"/>
    <property type="project" value="TreeGrafter"/>
</dbReference>
<dbReference type="PANTHER" id="PTHR24270">
    <property type="entry name" value="LOW-DENSITY LIPOPROTEIN RECEPTOR-RELATED"/>
    <property type="match status" value="1"/>
</dbReference>
<dbReference type="PROSITE" id="PS50068">
    <property type="entry name" value="LDLRA_2"/>
    <property type="match status" value="4"/>
</dbReference>
<keyword evidence="4" id="KW-0812">Transmembrane</keyword>
<dbReference type="SMART" id="SM00042">
    <property type="entry name" value="CUB"/>
    <property type="match status" value="1"/>
</dbReference>
<sequence>MWHGEVPKLLLLVVICISVADFVDSQTSAATPPCSLQEFDCGDSVCIPSDWQCDGYWDCGDGSDELDCGKTVFIGATEDIRIEPPGYPWNEHWRFKNFTWIIQTELDRKILIKFHDFDTRHEEGLFLAGDGSPENGSPFFRWSWIKLPSDILSNGSAMWLRFTSYYGYSRRGFSLTATSVPLTETLECSSNQFDCGHSVCLKLGWKCDLVTDCIDGLDEMNCDIPLVIDLGADETVEITSPFFLQQSVGYDDMKWIIQTEEDHKIWITFRALRLQYYEQLRVGDGNDTSGYQNMFFEAIYSTRDTPDLLSFSSSVWLTIKSQRRSSSYYGFGLSLSAVSVPSTEFINCSSKSEFDCGHSVCIGRWQRCNNYADCLDGRDEQDCENLCTPWEFHCGQSHCISGLRQCDGSEDCSDGRDEVNCGN</sequence>
<feature type="disulfide bond" evidence="13">
    <location>
        <begin position="207"/>
        <end position="222"/>
    </location>
</feature>
<accession>A0A8B7ZV48</accession>
<evidence type="ECO:0000256" key="7">
    <source>
        <dbReference type="ARBA" id="ARBA00022989"/>
    </source>
</evidence>
<dbReference type="Pfam" id="PF00431">
    <property type="entry name" value="CUB"/>
    <property type="match status" value="1"/>
</dbReference>
<dbReference type="GeneID" id="110989124"/>
<comment type="subcellular location">
    <subcellularLocation>
        <location evidence="12">Membrane</location>
        <location evidence="12">Coated pit</location>
    </subcellularLocation>
    <subcellularLocation>
        <location evidence="1">Membrane</location>
        <topology evidence="1">Single-pass membrane protein</topology>
    </subcellularLocation>
</comment>
<keyword evidence="16" id="KW-1185">Reference proteome</keyword>
<dbReference type="PROSITE" id="PS01209">
    <property type="entry name" value="LDLRA_1"/>
    <property type="match status" value="1"/>
</dbReference>
<dbReference type="CDD" id="cd00112">
    <property type="entry name" value="LDLa"/>
    <property type="match status" value="3"/>
</dbReference>
<feature type="disulfide bond" evidence="13">
    <location>
        <begin position="356"/>
        <end position="374"/>
    </location>
</feature>
<dbReference type="AlphaFoldDB" id="A0A8B7ZV48"/>
<dbReference type="PRINTS" id="PR00261">
    <property type="entry name" value="LDLRECEPTOR"/>
</dbReference>
<feature type="disulfide bond" evidence="13">
    <location>
        <begin position="387"/>
        <end position="399"/>
    </location>
</feature>
<evidence type="ECO:0000256" key="6">
    <source>
        <dbReference type="ARBA" id="ARBA00022737"/>
    </source>
</evidence>
<feature type="disulfide bond" evidence="13">
    <location>
        <begin position="188"/>
        <end position="200"/>
    </location>
</feature>
<dbReference type="CDD" id="cd00041">
    <property type="entry name" value="CUB"/>
    <property type="match status" value="1"/>
</dbReference>
<feature type="disulfide bond" evidence="13">
    <location>
        <begin position="368"/>
        <end position="383"/>
    </location>
</feature>
<keyword evidence="6" id="KW-0677">Repeat</keyword>